<dbReference type="EMBL" id="CCKQ01010671">
    <property type="protein sequence ID" value="CDW82210.1"/>
    <property type="molecule type" value="Genomic_DNA"/>
</dbReference>
<name>A0A078AIT6_STYLE</name>
<sequence length="194" mass="23517">MNWNNMKKSTKGLKYAMNESMINEYLNNYTFTTLYKKPYLRKMTLKALRYYYGKKYETYLKECNYEEISCPSIVLIDDRIKKLQSDQKQKYIEDMKKTKIVSRGNRRQWSLNDDLYDCYKPLDTSEICSDVLKRLNIEMSKGKRIFSYVKKLFIPISHIIEFREFWEDADKDEKKELRKSDEYPRNLELSCEGL</sequence>
<organism evidence="1 2">
    <name type="scientific">Stylonychia lemnae</name>
    <name type="common">Ciliate</name>
    <dbReference type="NCBI Taxonomy" id="5949"/>
    <lineage>
        <taxon>Eukaryota</taxon>
        <taxon>Sar</taxon>
        <taxon>Alveolata</taxon>
        <taxon>Ciliophora</taxon>
        <taxon>Intramacronucleata</taxon>
        <taxon>Spirotrichea</taxon>
        <taxon>Stichotrichia</taxon>
        <taxon>Sporadotrichida</taxon>
        <taxon>Oxytrichidae</taxon>
        <taxon>Stylonychinae</taxon>
        <taxon>Stylonychia</taxon>
    </lineage>
</organism>
<gene>
    <name evidence="1" type="primary">Contig7715.g8228</name>
    <name evidence="1" type="ORF">STYLEM_11240</name>
</gene>
<reference evidence="1 2" key="1">
    <citation type="submission" date="2014-06" db="EMBL/GenBank/DDBJ databases">
        <authorList>
            <person name="Swart Estienne"/>
        </authorList>
    </citation>
    <scope>NUCLEOTIDE SEQUENCE [LARGE SCALE GENOMIC DNA]</scope>
    <source>
        <strain evidence="1 2">130c</strain>
    </source>
</reference>
<proteinExistence type="predicted"/>
<protein>
    <submittedName>
        <fullName evidence="1">Uncharacterized protein</fullName>
    </submittedName>
</protein>
<evidence type="ECO:0000313" key="2">
    <source>
        <dbReference type="Proteomes" id="UP000039865"/>
    </source>
</evidence>
<dbReference type="InParanoid" id="A0A078AIT6"/>
<keyword evidence="2" id="KW-1185">Reference proteome</keyword>
<accession>A0A078AIT6</accession>
<dbReference type="AlphaFoldDB" id="A0A078AIT6"/>
<dbReference type="Proteomes" id="UP000039865">
    <property type="component" value="Unassembled WGS sequence"/>
</dbReference>
<evidence type="ECO:0000313" key="1">
    <source>
        <dbReference type="EMBL" id="CDW82210.1"/>
    </source>
</evidence>